<dbReference type="RefSeq" id="WP_344926194.1">
    <property type="nucleotide sequence ID" value="NZ_BAABCW010000005.1"/>
</dbReference>
<accession>A0ABP7XGJ0</accession>
<dbReference type="InterPro" id="IPR036938">
    <property type="entry name" value="PAP2/HPO_sf"/>
</dbReference>
<reference evidence="3" key="1">
    <citation type="journal article" date="2019" name="Int. J. Syst. Evol. Microbiol.">
        <title>The Global Catalogue of Microorganisms (GCM) 10K type strain sequencing project: providing services to taxonomists for standard genome sequencing and annotation.</title>
        <authorList>
            <consortium name="The Broad Institute Genomics Platform"/>
            <consortium name="The Broad Institute Genome Sequencing Center for Infectious Disease"/>
            <person name="Wu L."/>
            <person name="Ma J."/>
        </authorList>
    </citation>
    <scope>NUCLEOTIDE SEQUENCE [LARGE SCALE GENOMIC DNA]</scope>
    <source>
        <strain evidence="3">JCM 17106</strain>
    </source>
</reference>
<sequence>MRYYNHIWFVFLFLIIIQNVSAQAPNSDRGNLWKDFTYDIGNVFIGTGYAYSRPAHWHGSDFLNLGRVVAGTLSLYALDDNIRKELRGHRDKVPSILLDYGDYAGSPQNNYGFTGAVYLTGLFTKNEKLRRTGVLLISSATATGFLQQLAKSATGRARPGADLGKNHFRPFGGNPSYHSFPSGHSVLTFTNAHVIAKQFKSWWVKAPIYAVGLIPGISRIYDDAHWASDVFLSWSISYFIVESIDLFLDKKYNNKYNNTKGIPLDLNIGLGGIGVVYSF</sequence>
<evidence type="ECO:0000313" key="3">
    <source>
        <dbReference type="Proteomes" id="UP001500459"/>
    </source>
</evidence>
<evidence type="ECO:0000259" key="1">
    <source>
        <dbReference type="SMART" id="SM00014"/>
    </source>
</evidence>
<gene>
    <name evidence="2" type="ORF">GCM10022393_15500</name>
</gene>
<dbReference type="SMART" id="SM00014">
    <property type="entry name" value="acidPPc"/>
    <property type="match status" value="1"/>
</dbReference>
<dbReference type="Proteomes" id="UP001500459">
    <property type="component" value="Unassembled WGS sequence"/>
</dbReference>
<dbReference type="EMBL" id="BAABCW010000005">
    <property type="protein sequence ID" value="GAA4115396.1"/>
    <property type="molecule type" value="Genomic_DNA"/>
</dbReference>
<feature type="domain" description="Phosphatidic acid phosphatase type 2/haloperoxidase" evidence="1">
    <location>
        <begin position="132"/>
        <end position="245"/>
    </location>
</feature>
<protein>
    <recommendedName>
        <fullName evidence="1">Phosphatidic acid phosphatase type 2/haloperoxidase domain-containing protein</fullName>
    </recommendedName>
</protein>
<evidence type="ECO:0000313" key="2">
    <source>
        <dbReference type="EMBL" id="GAA4115396.1"/>
    </source>
</evidence>
<dbReference type="Pfam" id="PF01569">
    <property type="entry name" value="PAP2"/>
    <property type="match status" value="1"/>
</dbReference>
<dbReference type="SUPFAM" id="SSF48317">
    <property type="entry name" value="Acid phosphatase/Vanadium-dependent haloperoxidase"/>
    <property type="match status" value="1"/>
</dbReference>
<dbReference type="Gene3D" id="1.20.144.10">
    <property type="entry name" value="Phosphatidic acid phosphatase type 2/haloperoxidase"/>
    <property type="match status" value="1"/>
</dbReference>
<name>A0ABP7XGJ0_9FLAO</name>
<comment type="caution">
    <text evidence="2">The sequence shown here is derived from an EMBL/GenBank/DDBJ whole genome shotgun (WGS) entry which is preliminary data.</text>
</comment>
<dbReference type="InterPro" id="IPR000326">
    <property type="entry name" value="PAP2/HPO"/>
</dbReference>
<proteinExistence type="predicted"/>
<organism evidence="2 3">
    <name type="scientific">Aquimarina addita</name>
    <dbReference type="NCBI Taxonomy" id="870485"/>
    <lineage>
        <taxon>Bacteria</taxon>
        <taxon>Pseudomonadati</taxon>
        <taxon>Bacteroidota</taxon>
        <taxon>Flavobacteriia</taxon>
        <taxon>Flavobacteriales</taxon>
        <taxon>Flavobacteriaceae</taxon>
        <taxon>Aquimarina</taxon>
    </lineage>
</organism>
<keyword evidence="3" id="KW-1185">Reference proteome</keyword>